<dbReference type="Proteomes" id="UP000266492">
    <property type="component" value="Unassembled WGS sequence"/>
</dbReference>
<dbReference type="SUPFAM" id="SSF52047">
    <property type="entry name" value="RNI-like"/>
    <property type="match status" value="1"/>
</dbReference>
<dbReference type="RefSeq" id="WP_118418198.1">
    <property type="nucleotide sequence ID" value="NZ_JAQDLI010000001.1"/>
</dbReference>
<dbReference type="EMBL" id="QRVZ01000001">
    <property type="protein sequence ID" value="RGS88166.1"/>
    <property type="molecule type" value="Genomic_DNA"/>
</dbReference>
<gene>
    <name evidence="2" type="ORF">DWX70_01130</name>
</gene>
<proteinExistence type="predicted"/>
<dbReference type="Gene3D" id="3.80.10.10">
    <property type="entry name" value="Ribonuclease Inhibitor"/>
    <property type="match status" value="1"/>
</dbReference>
<organism evidence="2 3">
    <name type="scientific">Bacteroides ovatus</name>
    <dbReference type="NCBI Taxonomy" id="28116"/>
    <lineage>
        <taxon>Bacteria</taxon>
        <taxon>Pseudomonadati</taxon>
        <taxon>Bacteroidota</taxon>
        <taxon>Bacteroidia</taxon>
        <taxon>Bacteroidales</taxon>
        <taxon>Bacteroidaceae</taxon>
        <taxon>Bacteroides</taxon>
    </lineage>
</organism>
<reference evidence="2 3" key="1">
    <citation type="submission" date="2018-08" db="EMBL/GenBank/DDBJ databases">
        <title>A genome reference for cultivated species of the human gut microbiota.</title>
        <authorList>
            <person name="Zou Y."/>
            <person name="Xue W."/>
            <person name="Luo G."/>
        </authorList>
    </citation>
    <scope>NUCLEOTIDE SEQUENCE [LARGE SCALE GENOMIC DNA]</scope>
    <source>
        <strain evidence="2 3">AF20-9LB</strain>
    </source>
</reference>
<accession>A0A395W202</accession>
<feature type="coiled-coil region" evidence="1">
    <location>
        <begin position="287"/>
        <end position="314"/>
    </location>
</feature>
<evidence type="ECO:0000313" key="2">
    <source>
        <dbReference type="EMBL" id="RGS88166.1"/>
    </source>
</evidence>
<evidence type="ECO:0000256" key="1">
    <source>
        <dbReference type="SAM" id="Coils"/>
    </source>
</evidence>
<evidence type="ECO:0000313" key="3">
    <source>
        <dbReference type="Proteomes" id="UP000266492"/>
    </source>
</evidence>
<sequence length="2605" mass="288879">MAGYDDTYKMIVSTLMGRPNGTEIQPENHQAYALNMLNYIRSLELVANGPLIGVAQPDTQPVQPDNSRAAYIAGVAQNRTVTFQNFYDYEGNPISITTGEMEAYFAVFVWNGQYWTATSVPTNIISQAENATFYYRYNIRKTYTSIANMNADKTNPIGTDGTRINIGDLVSVVNPTNGDENGIYSYEGSEEGWQFQGGINVAIKQETGQSANDVMSQKAVTDELNALRTEFQNNLSSAIDAEEEARNQAITNAINTEIDNRNDAIEATENEIRSDMNAADQQLSDAISGLQTRVETAETKIDENETAVETAQLTADEAKEIADLSLQGATERFDEITADADILSQSYSGTDGVIVYVRAKNKFAYKVILTEFNALFYANWSTADLFMNSSRTEPLKNKIYILDKYLYVFDDSGIFVKVDDWETAISVLTTKTDAILECSGILESGETTDVDGLYLQEDAKGKIRTLTLVKNGVASTVTPEIGKFYLYNELYYGYSGKELSLIGGGSGSGSGSGFFNVTKEVPLTEGFYTLSTAVEALRNADIDDEEKSGMIITFEVSDGNWEDYRFEGTDISAFYDVPAWKTYGGKGAIKQITVSRGASTNVLTPDESGNVNLDIPVVEVDETIDENSTNPVENKAVAAEFKGISGKYGAALRLNTIGEGDEKAYSLSLLTESGDELSTSETFTGGGGGSVVTTKIVLTRLTPNPTVKNGDTVELSYSYDQIDTTTGESTGNSAKVTVTIVRGATSSSFEQTIPAGSTQKIDVTKYIDVGTNNVRVRAEVGEGEEKQVSSISWTVSVVQLTLTSSFNIATTINKGDKVNVPYALTGSGTKTLRCYIDGVDYEDRSITTSTSNGSFNIDTALMSHGAHSVQMVAELELADGSIIKSNSIYFDIAVRESGNTTPIIATRFDYQDGTIISGGNRPYIPVKQYDNYTLTYAAYNPKETPTTVEIYEAGTLISSAKVSFITTKLSLRAMNYGVESCKFVCGTTQYLFNLNVTKSDLNIVEPTDGMQLKLTAQGRSNDDTNREEWTYENVTTEFSGFNWGGDGWINNALRHTGDARSIVKYKPLEQPLQNANNAFTFLIKYKASEVTDDSSPIIKCLDENGTGFIITPTEARMVTRGNSQLAMKMAAENIYEVGFVSFPIATDGSSDYEKENTEMVYLYINGIMSGAVQRGTSDSIYQTVPSYINMGADGATLDVYLMRGYNTFLTDDQMLSCFILDQNTADELLDKYNSDDILDDNGNVSVDNVPQGMRVVIITGKQANGVPTVLQAAVTNNKKTKFNVDEILTFVKGGDVNQNFRLIGGCISLQGTSSLAYPIKNYRIYLYNAAKVNGQLYLGCNEQGVGGTLQETVLFSFRLASTNQYAAAPVNCWCTKADYAESSSSHNTGMARIVQDTLTGIGELVPPQKYVDRAQYQYDVRTTVDGEPCLFFYRGTIDETPQFLGKYNWNNDKSTEAVFGFLDIPGYHDQDWVTEKFDGKNPTECWEFLNNDYPMGMFLDDDFDTKGDDGVPNWMKVFEARFPDDDDINAEYEAGTKKPTYLEAVVKWVKSTDTTADGLSEAEKTARAQKFRNELANYFDVKYLCDYYEFTDMFACVDQRVKNMMMAFWYSPDVDKMLAYMIFYDNDTILGLRNDGRLKYNWDVNENTVDTELSTSDKTVYAFAGHDSVLWKNLREQFPNELKAAYVRLRSKLTNDNIFQMFDEEQSDKFCERIYNLDALNKYVDPKTLGVEVNQDGQIVNVKYSYLEAMQGSRTAHRHWFVINRMGLFDAWGSTGQYTATDISFKGNSASGATVRAVAAREFYFEFRREGETMTHDKVIKDQVWSYTYNQVANIGTIFHLFGGTWMKKLDLSDWGGFTDINIPVLPILEELILGNSNKSYSLTELVIGTKLPMLQKLDIVNYTNLPSIDLSGCTRLENVNAAGCTTLSTMTFAQGAPLSSLHLPVNYQTLTLRSLPQITRSGITFDNIRSVTGLWVENCSQLNGFDLFKEMFALSNRAIKYIRLTDVNLEGDGSDLESWYNAGLGGIDAQGNIVNNKCKIGGYYQLTSYLDDATFDKYVERFDELNIRQPQYTIISCDDTVSDDANYTNHDNKTGYEYSNAYSPSGHVSKILSKRYGCLGKQATKGTMTICKLNDKDFNYYADGATVGSSTPAKLDSTEGDAFIFEPEYWYKGVNDILGAFSDGVSKKYSCYSSNDDMPDIPSVDIMTMEDIKNLNAYNKGYKILTGKSTVIEATSQDSNYSICKIDVSQYKYVRFPTVLGTSLVGSVVADANDNVIRDILMGTLDSKFVNGMYVILSVPENAKTLYFSIHNNAEFDYVVLSNSSKVEDMEPDWVKHEKCLVGMFEAINIGSKLYSAAYGVSGVNNLTQPDFYSYAIARNLQLVDWEMHKDVANLFFAKYGRRDSQDQCGYGQNTNQRIVGSSAFLGMTDTINQNHATEYAWYYNEGELVIIPCTRSLGYENWWGNLAEWMSKVGLPNTSEGQYKYAITMPDGTIRKVLSSTASGNYVKSVYHQKFMDVINVSNSNGSSTTFYADQQYISNAANRVVYRSYNYANANGGVSYANAYYDSSYANTSIGCRLAFRGAIVVATSVSSFKALPTEYNV</sequence>
<comment type="caution">
    <text evidence="2">The sequence shown here is derived from an EMBL/GenBank/DDBJ whole genome shotgun (WGS) entry which is preliminary data.</text>
</comment>
<name>A0A395W202_BACOV</name>
<keyword evidence="1" id="KW-0175">Coiled coil</keyword>
<dbReference type="InterPro" id="IPR032675">
    <property type="entry name" value="LRR_dom_sf"/>
</dbReference>
<protein>
    <submittedName>
        <fullName evidence="2">Head-tail adaptor protein</fullName>
    </submittedName>
</protein>